<dbReference type="Proteomes" id="UP000748025">
    <property type="component" value="Unassembled WGS sequence"/>
</dbReference>
<dbReference type="OrthoDB" id="3432781at2759"/>
<dbReference type="InterPro" id="IPR017441">
    <property type="entry name" value="Protein_kinase_ATP_BS"/>
</dbReference>
<evidence type="ECO:0000313" key="2">
    <source>
        <dbReference type="EMBL" id="KAG5997104.1"/>
    </source>
</evidence>
<proteinExistence type="predicted"/>
<feature type="binding site" evidence="1">
    <location>
        <position position="64"/>
    </location>
    <ligand>
        <name>ATP</name>
        <dbReference type="ChEBI" id="CHEBI:30616"/>
    </ligand>
</feature>
<evidence type="ECO:0000313" key="3">
    <source>
        <dbReference type="Proteomes" id="UP000748025"/>
    </source>
</evidence>
<keyword evidence="1" id="KW-0067">ATP-binding</keyword>
<organism evidence="2 3">
    <name type="scientific">Claviceps pusilla</name>
    <dbReference type="NCBI Taxonomy" id="123648"/>
    <lineage>
        <taxon>Eukaryota</taxon>
        <taxon>Fungi</taxon>
        <taxon>Dikarya</taxon>
        <taxon>Ascomycota</taxon>
        <taxon>Pezizomycotina</taxon>
        <taxon>Sordariomycetes</taxon>
        <taxon>Hypocreomycetidae</taxon>
        <taxon>Hypocreales</taxon>
        <taxon>Clavicipitaceae</taxon>
        <taxon>Claviceps</taxon>
    </lineage>
</organism>
<dbReference type="EMBL" id="SRPW01001987">
    <property type="protein sequence ID" value="KAG5997104.1"/>
    <property type="molecule type" value="Genomic_DNA"/>
</dbReference>
<name>A0A9P7N5T4_9HYPO</name>
<dbReference type="InterPro" id="IPR025213">
    <property type="entry name" value="Sim4_Fta2"/>
</dbReference>
<dbReference type="InterPro" id="IPR011009">
    <property type="entry name" value="Kinase-like_dom_sf"/>
</dbReference>
<dbReference type="Pfam" id="PF13095">
    <property type="entry name" value="FTA2"/>
    <property type="match status" value="1"/>
</dbReference>
<dbReference type="AlphaFoldDB" id="A0A9P7N5T4"/>
<dbReference type="SUPFAM" id="SSF56112">
    <property type="entry name" value="Protein kinase-like (PK-like)"/>
    <property type="match status" value="1"/>
</dbReference>
<dbReference type="PROSITE" id="PS00107">
    <property type="entry name" value="PROTEIN_KINASE_ATP"/>
    <property type="match status" value="1"/>
</dbReference>
<reference evidence="2" key="1">
    <citation type="journal article" date="2020" name="bioRxiv">
        <title>Whole genome comparisons of ergot fungi reveals the divergence and evolution of species within the genus Claviceps are the result of varying mechanisms driving genome evolution and host range expansion.</title>
        <authorList>
            <person name="Wyka S.A."/>
            <person name="Mondo S.J."/>
            <person name="Liu M."/>
            <person name="Dettman J."/>
            <person name="Nalam V."/>
            <person name="Broders K.D."/>
        </authorList>
    </citation>
    <scope>NUCLEOTIDE SEQUENCE</scope>
    <source>
        <strain evidence="2">CCC 602</strain>
    </source>
</reference>
<accession>A0A9P7N5T4</accession>
<keyword evidence="3" id="KW-1185">Reference proteome</keyword>
<comment type="caution">
    <text evidence="2">The sequence shown here is derived from an EMBL/GenBank/DDBJ whole genome shotgun (WGS) entry which is preliminary data.</text>
</comment>
<gene>
    <name evidence="2" type="ORF">E4U43_002719</name>
</gene>
<dbReference type="GO" id="GO:0005524">
    <property type="term" value="F:ATP binding"/>
    <property type="evidence" value="ECO:0007669"/>
    <property type="project" value="UniProtKB-UniRule"/>
</dbReference>
<protein>
    <recommendedName>
        <fullName evidence="4">Protein kinase domain-containing protein</fullName>
    </recommendedName>
</protein>
<sequence length="293" mass="33897">MFAMYPDWPRSAADLVPLPQCDGPKLKPFPFEGPQSIEFIDYLGQGSHAHVFKVNISGQIYALKLFRFVYDHDWYGPPYECEDDREAMSAFYNYAEPFSCECRAFARLQETGHDELALQCFGYILLDEKHEQIMMSQFKHLRELGQLEFNGSLMQSGLEDLRSRFLGRDGRPPPIRGIVKEFGHVNEEVGKLGTRDARRILRHVIQLQQLGIFSVDVASRQIISGKLCDFSTAVTCPHFLTNPELNPQLSPEWISAMEFETFQFAVNDYWEFDEMDEIQPQKHAVSRPRLYAR</sequence>
<evidence type="ECO:0008006" key="4">
    <source>
        <dbReference type="Google" id="ProtNLM"/>
    </source>
</evidence>
<evidence type="ECO:0000256" key="1">
    <source>
        <dbReference type="PROSITE-ProRule" id="PRU10141"/>
    </source>
</evidence>
<keyword evidence="1" id="KW-0547">Nucleotide-binding</keyword>